<keyword evidence="1" id="KW-0732">Signal</keyword>
<evidence type="ECO:0000256" key="1">
    <source>
        <dbReference type="SAM" id="SignalP"/>
    </source>
</evidence>
<keyword evidence="3" id="KW-1185">Reference proteome</keyword>
<gene>
    <name evidence="2" type="ORF">PENSTE_c004G07735</name>
</gene>
<dbReference type="Proteomes" id="UP000191285">
    <property type="component" value="Unassembled WGS sequence"/>
</dbReference>
<proteinExistence type="predicted"/>
<name>A0A1V6TN06_9EURO</name>
<reference evidence="3" key="1">
    <citation type="journal article" date="2017" name="Nat. Microbiol.">
        <title>Global analysis of biosynthetic gene clusters reveals vast potential of secondary metabolite production in Penicillium species.</title>
        <authorList>
            <person name="Nielsen J.C."/>
            <person name="Grijseels S."/>
            <person name="Prigent S."/>
            <person name="Ji B."/>
            <person name="Dainat J."/>
            <person name="Nielsen K.F."/>
            <person name="Frisvad J.C."/>
            <person name="Workman M."/>
            <person name="Nielsen J."/>
        </authorList>
    </citation>
    <scope>NUCLEOTIDE SEQUENCE [LARGE SCALE GENOMIC DNA]</scope>
    <source>
        <strain evidence="3">IBT 24891</strain>
    </source>
</reference>
<accession>A0A1V6TN06</accession>
<feature type="chain" id="PRO_5013274802" description="Cyanovirin-N domain-containing protein" evidence="1">
    <location>
        <begin position="23"/>
        <end position="129"/>
    </location>
</feature>
<protein>
    <recommendedName>
        <fullName evidence="4">Cyanovirin-N domain-containing protein</fullName>
    </recommendedName>
</protein>
<comment type="caution">
    <text evidence="2">The sequence shown here is derived from an EMBL/GenBank/DDBJ whole genome shotgun (WGS) entry which is preliminary data.</text>
</comment>
<evidence type="ECO:0000313" key="2">
    <source>
        <dbReference type="EMBL" id="OQE27536.1"/>
    </source>
</evidence>
<dbReference type="EMBL" id="MLKD01000004">
    <property type="protein sequence ID" value="OQE27536.1"/>
    <property type="molecule type" value="Genomic_DNA"/>
</dbReference>
<evidence type="ECO:0000313" key="3">
    <source>
        <dbReference type="Proteomes" id="UP000191285"/>
    </source>
</evidence>
<dbReference type="AlphaFoldDB" id="A0A1V6TN06"/>
<evidence type="ECO:0008006" key="4">
    <source>
        <dbReference type="Google" id="ProtNLM"/>
    </source>
</evidence>
<sequence length="129" mass="13508">MFIQKIAPIISIFATSLPFAMADTCSVEARVSSTFAGSSESLSVFLGDGSKLTFDHDNPVCDKNVLRTGDGGNLDGDGSLAHPVAITTECDEGTIKSCKADYGTQKGIEGGLGDKSGQNYHMCTVTFDC</sequence>
<organism evidence="2 3">
    <name type="scientific">Penicillium steckii</name>
    <dbReference type="NCBI Taxonomy" id="303698"/>
    <lineage>
        <taxon>Eukaryota</taxon>
        <taxon>Fungi</taxon>
        <taxon>Dikarya</taxon>
        <taxon>Ascomycota</taxon>
        <taxon>Pezizomycotina</taxon>
        <taxon>Eurotiomycetes</taxon>
        <taxon>Eurotiomycetidae</taxon>
        <taxon>Eurotiales</taxon>
        <taxon>Aspergillaceae</taxon>
        <taxon>Penicillium</taxon>
    </lineage>
</organism>
<feature type="signal peptide" evidence="1">
    <location>
        <begin position="1"/>
        <end position="22"/>
    </location>
</feature>
<dbReference type="OrthoDB" id="10298217at2759"/>